<gene>
    <name evidence="2" type="ORF">Rmf_13590</name>
</gene>
<reference evidence="2 3" key="1">
    <citation type="journal article" date="2016" name="Microbes Environ.">
        <title>Phylogenetically diverse aerobic anoxygenic phototrophic bacteria isolated from epilithic biofilms in Tama river, Japan.</title>
        <authorList>
            <person name="Hirose S."/>
            <person name="Matsuura K."/>
            <person name="Haruta S."/>
        </authorList>
    </citation>
    <scope>NUCLEOTIDE SEQUENCE [LARGE SCALE GENOMIC DNA]</scope>
    <source>
        <strain evidence="2 3">S08</strain>
    </source>
</reference>
<feature type="compositionally biased region" description="Low complexity" evidence="1">
    <location>
        <begin position="29"/>
        <end position="51"/>
    </location>
</feature>
<evidence type="ECO:0000313" key="2">
    <source>
        <dbReference type="EMBL" id="BDG71430.1"/>
    </source>
</evidence>
<feature type="region of interest" description="Disordered" evidence="1">
    <location>
        <begin position="64"/>
        <end position="99"/>
    </location>
</feature>
<evidence type="ECO:0000256" key="1">
    <source>
        <dbReference type="SAM" id="MobiDB-lite"/>
    </source>
</evidence>
<sequence>MPAHSCAGTSGEQTRIARLHDPGAQGGDRAQPATRAQRTSARRAAMPAHACAGTCGEQTRIARLRDPGAQGATAPNLPPPPDEPVHGAQAKPPEAAPGA</sequence>
<feature type="region of interest" description="Disordered" evidence="1">
    <location>
        <begin position="18"/>
        <end position="51"/>
    </location>
</feature>
<organism evidence="2 3">
    <name type="scientific">Roseomonas fluvialis</name>
    <dbReference type="NCBI Taxonomy" id="1750527"/>
    <lineage>
        <taxon>Bacteria</taxon>
        <taxon>Pseudomonadati</taxon>
        <taxon>Pseudomonadota</taxon>
        <taxon>Alphaproteobacteria</taxon>
        <taxon>Acetobacterales</taxon>
        <taxon>Roseomonadaceae</taxon>
        <taxon>Roseomonas</taxon>
    </lineage>
</organism>
<evidence type="ECO:0000313" key="3">
    <source>
        <dbReference type="Proteomes" id="UP000831327"/>
    </source>
</evidence>
<dbReference type="Proteomes" id="UP000831327">
    <property type="component" value="Chromosome"/>
</dbReference>
<name>A0ABM9SE58_9PROT</name>
<protein>
    <submittedName>
        <fullName evidence="2">Uncharacterized protein</fullName>
    </submittedName>
</protein>
<dbReference type="EMBL" id="AP025637">
    <property type="protein sequence ID" value="BDG71430.1"/>
    <property type="molecule type" value="Genomic_DNA"/>
</dbReference>
<proteinExistence type="predicted"/>
<keyword evidence="3" id="KW-1185">Reference proteome</keyword>
<accession>A0ABM9SE58</accession>